<proteinExistence type="predicted"/>
<evidence type="ECO:0000256" key="5">
    <source>
        <dbReference type="SAM" id="MobiDB-lite"/>
    </source>
</evidence>
<dbReference type="AlphaFoldDB" id="A0A446BUH5"/>
<evidence type="ECO:0000256" key="3">
    <source>
        <dbReference type="ARBA" id="ARBA00022806"/>
    </source>
</evidence>
<dbReference type="InterPro" id="IPR050628">
    <property type="entry name" value="SNF2_RAD54_helicase_TF"/>
</dbReference>
<dbReference type="SMART" id="SM00490">
    <property type="entry name" value="HELICc"/>
    <property type="match status" value="1"/>
</dbReference>
<dbReference type="InterPro" id="IPR001650">
    <property type="entry name" value="Helicase_C-like"/>
</dbReference>
<dbReference type="CDD" id="cd18793">
    <property type="entry name" value="SF2_C_SNF"/>
    <property type="match status" value="1"/>
</dbReference>
<keyword evidence="4" id="KW-0067">ATP-binding</keyword>
<accession>A0A446BUH5</accession>
<dbReference type="SUPFAM" id="SSF52540">
    <property type="entry name" value="P-loop containing nucleoside triphosphate hydrolases"/>
    <property type="match status" value="1"/>
</dbReference>
<evidence type="ECO:0000256" key="2">
    <source>
        <dbReference type="ARBA" id="ARBA00022801"/>
    </source>
</evidence>
<sequence>MVDFCPAERKFYQELRDKYNALLERSQISRSAGMSSDVSKGELIRVFKSLRFYTSHPALVDPGYVSEYPSDCVTVQCFCRLCRNVLVEPVIAQEEAPDDKIIIFAQWLPVLNLLGRMLFHKGLRFVYLWGQMKPGQQEGCIRAFTERPEIKIMLVSATCGALGLNLTAANRAIVYDHWWNEVLERQAFARIVRIGQAKPVYLAKVVAADSMDEDILNLQATKRSIINNAVGESTTPSESAHMLGGGFDLGISDGELDFEANWLAGMQDLSDDDNTSTDDSEAESETESGTGDEGSDDDEDDNESEDSSDEESTAHNVGEEDPE</sequence>
<gene>
    <name evidence="7" type="ORF">TT172_LOCUS8577</name>
</gene>
<organism evidence="7 8">
    <name type="scientific">Thermothielavioides terrestris</name>
    <dbReference type="NCBI Taxonomy" id="2587410"/>
    <lineage>
        <taxon>Eukaryota</taxon>
        <taxon>Fungi</taxon>
        <taxon>Dikarya</taxon>
        <taxon>Ascomycota</taxon>
        <taxon>Pezizomycotina</taxon>
        <taxon>Sordariomycetes</taxon>
        <taxon>Sordariomycetidae</taxon>
        <taxon>Sordariales</taxon>
        <taxon>Chaetomiaceae</taxon>
        <taxon>Thermothielavioides</taxon>
    </lineage>
</organism>
<keyword evidence="2" id="KW-0378">Hydrolase</keyword>
<evidence type="ECO:0000256" key="4">
    <source>
        <dbReference type="ARBA" id="ARBA00022840"/>
    </source>
</evidence>
<dbReference type="GO" id="GO:0006281">
    <property type="term" value="P:DNA repair"/>
    <property type="evidence" value="ECO:0007669"/>
    <property type="project" value="TreeGrafter"/>
</dbReference>
<feature type="compositionally biased region" description="Acidic residues" evidence="5">
    <location>
        <begin position="293"/>
        <end position="311"/>
    </location>
</feature>
<keyword evidence="3" id="KW-0347">Helicase</keyword>
<dbReference type="GO" id="GO:0016787">
    <property type="term" value="F:hydrolase activity"/>
    <property type="evidence" value="ECO:0007669"/>
    <property type="project" value="UniProtKB-KW"/>
</dbReference>
<name>A0A446BUH5_9PEZI</name>
<feature type="domain" description="Helicase C-terminal" evidence="6">
    <location>
        <begin position="85"/>
        <end position="243"/>
    </location>
</feature>
<dbReference type="PROSITE" id="PS51194">
    <property type="entry name" value="HELICASE_CTER"/>
    <property type="match status" value="1"/>
</dbReference>
<dbReference type="GO" id="GO:0005634">
    <property type="term" value="C:nucleus"/>
    <property type="evidence" value="ECO:0007669"/>
    <property type="project" value="TreeGrafter"/>
</dbReference>
<feature type="region of interest" description="Disordered" evidence="5">
    <location>
        <begin position="268"/>
        <end position="323"/>
    </location>
</feature>
<dbReference type="Pfam" id="PF00271">
    <property type="entry name" value="Helicase_C"/>
    <property type="match status" value="1"/>
</dbReference>
<dbReference type="GO" id="GO:0008094">
    <property type="term" value="F:ATP-dependent activity, acting on DNA"/>
    <property type="evidence" value="ECO:0007669"/>
    <property type="project" value="TreeGrafter"/>
</dbReference>
<dbReference type="Proteomes" id="UP000289323">
    <property type="component" value="Unassembled WGS sequence"/>
</dbReference>
<feature type="compositionally biased region" description="Acidic residues" evidence="5">
    <location>
        <begin position="269"/>
        <end position="286"/>
    </location>
</feature>
<dbReference type="InterPro" id="IPR027417">
    <property type="entry name" value="P-loop_NTPase"/>
</dbReference>
<protein>
    <submittedName>
        <fullName evidence="7">0d5a35a8-e9af-4efb-be67-5f38dc5c4438</fullName>
    </submittedName>
</protein>
<evidence type="ECO:0000259" key="6">
    <source>
        <dbReference type="PROSITE" id="PS51194"/>
    </source>
</evidence>
<reference evidence="7 8" key="1">
    <citation type="submission" date="2018-04" db="EMBL/GenBank/DDBJ databases">
        <authorList>
            <person name="Huttner S."/>
            <person name="Dainat J."/>
        </authorList>
    </citation>
    <scope>NUCLEOTIDE SEQUENCE [LARGE SCALE GENOMIC DNA]</scope>
</reference>
<evidence type="ECO:0000313" key="7">
    <source>
        <dbReference type="EMBL" id="SPQ26158.1"/>
    </source>
</evidence>
<dbReference type="EMBL" id="OUUZ01000016">
    <property type="protein sequence ID" value="SPQ26158.1"/>
    <property type="molecule type" value="Genomic_DNA"/>
</dbReference>
<dbReference type="PANTHER" id="PTHR45626:SF17">
    <property type="entry name" value="HELICASE-LIKE TRANSCRIPTION FACTOR"/>
    <property type="match status" value="1"/>
</dbReference>
<evidence type="ECO:0000313" key="8">
    <source>
        <dbReference type="Proteomes" id="UP000289323"/>
    </source>
</evidence>
<dbReference type="Gene3D" id="3.40.50.300">
    <property type="entry name" value="P-loop containing nucleotide triphosphate hydrolases"/>
    <property type="match status" value="1"/>
</dbReference>
<evidence type="ECO:0000256" key="1">
    <source>
        <dbReference type="ARBA" id="ARBA00022741"/>
    </source>
</evidence>
<dbReference type="GO" id="GO:0004386">
    <property type="term" value="F:helicase activity"/>
    <property type="evidence" value="ECO:0007669"/>
    <property type="project" value="UniProtKB-KW"/>
</dbReference>
<dbReference type="InterPro" id="IPR049730">
    <property type="entry name" value="SNF2/RAD54-like_C"/>
</dbReference>
<dbReference type="PANTHER" id="PTHR45626">
    <property type="entry name" value="TRANSCRIPTION TERMINATION FACTOR 2-RELATED"/>
    <property type="match status" value="1"/>
</dbReference>
<keyword evidence="1" id="KW-0547">Nucleotide-binding</keyword>
<dbReference type="GO" id="GO:0005524">
    <property type="term" value="F:ATP binding"/>
    <property type="evidence" value="ECO:0007669"/>
    <property type="project" value="UniProtKB-KW"/>
</dbReference>